<evidence type="ECO:0000313" key="4">
    <source>
        <dbReference type="EMBL" id="QDK70492.1"/>
    </source>
</evidence>
<dbReference type="Pfam" id="PF00293">
    <property type="entry name" value="NUDIX"/>
    <property type="match status" value="1"/>
</dbReference>
<dbReference type="Proteomes" id="UP000315128">
    <property type="component" value="Chromosome"/>
</dbReference>
<evidence type="ECO:0000313" key="5">
    <source>
        <dbReference type="Proteomes" id="UP000315128"/>
    </source>
</evidence>
<dbReference type="InterPro" id="IPR020084">
    <property type="entry name" value="NUDIX_hydrolase_CS"/>
</dbReference>
<dbReference type="Gene3D" id="3.90.79.10">
    <property type="entry name" value="Nucleoside Triphosphate Pyrophosphohydrolase"/>
    <property type="match status" value="1"/>
</dbReference>
<reference evidence="4 5" key="1">
    <citation type="submission" date="2019-07" db="EMBL/GenBank/DDBJ databases">
        <title>Genome sequencing of KACC 19320.</title>
        <authorList>
            <person name="Heo J."/>
            <person name="Kim S.-J."/>
            <person name="Kim J.-S."/>
            <person name="Hong S.-B."/>
            <person name="Kwon S.-W."/>
        </authorList>
    </citation>
    <scope>NUCLEOTIDE SEQUENCE [LARGE SCALE GENOMIC DNA]</scope>
    <source>
        <strain evidence="4 5">KACC 19320</strain>
    </source>
</reference>
<comment type="cofactor">
    <cofactor evidence="1">
        <name>Mg(2+)</name>
        <dbReference type="ChEBI" id="CHEBI:18420"/>
    </cofactor>
</comment>
<evidence type="ECO:0000256" key="1">
    <source>
        <dbReference type="ARBA" id="ARBA00001946"/>
    </source>
</evidence>
<dbReference type="CDD" id="cd04688">
    <property type="entry name" value="NUDIX_Hydrolase"/>
    <property type="match status" value="1"/>
</dbReference>
<dbReference type="PROSITE" id="PS00893">
    <property type="entry name" value="NUDIX_BOX"/>
    <property type="match status" value="1"/>
</dbReference>
<dbReference type="InterPro" id="IPR000086">
    <property type="entry name" value="NUDIX_hydrolase_dom"/>
</dbReference>
<feature type="domain" description="Nudix hydrolase" evidence="3">
    <location>
        <begin position="14"/>
        <end position="151"/>
    </location>
</feature>
<sequence length="179" mass="20405">MSKDIALTSGSDYFRYRACGIIIENDAVLMVSNDRDDYFYSIGGAVKIGETAEEACVREVLEETGVHFEIDRLVFIHENFFTLSATDQRTEKNAHELAFYFLMKPQEHGDFKPDVTNDGLSEHLTWIPISTYSGHKAYPLFFSDELPKLRLDLRLQSLSDSGQAKLSVLTEVKRIVTRE</sequence>
<name>A0A514Z7C4_9LACT</name>
<protein>
    <submittedName>
        <fullName evidence="4">NUDIX domain-containing protein</fullName>
    </submittedName>
</protein>
<dbReference type="EMBL" id="CP041356">
    <property type="protein sequence ID" value="QDK70492.1"/>
    <property type="molecule type" value="Genomic_DNA"/>
</dbReference>
<dbReference type="KEGG" id="lack:FLP15_04015"/>
<organism evidence="4 5">
    <name type="scientific">Lactococcus protaetiae</name>
    <dbReference type="NCBI Taxonomy" id="2592653"/>
    <lineage>
        <taxon>Bacteria</taxon>
        <taxon>Bacillati</taxon>
        <taxon>Bacillota</taxon>
        <taxon>Bacilli</taxon>
        <taxon>Lactobacillales</taxon>
        <taxon>Streptococcaceae</taxon>
        <taxon>Lactococcus</taxon>
    </lineage>
</organism>
<dbReference type="PANTHER" id="PTHR43046:SF14">
    <property type="entry name" value="MUTT_NUDIX FAMILY PROTEIN"/>
    <property type="match status" value="1"/>
</dbReference>
<keyword evidence="5" id="KW-1185">Reference proteome</keyword>
<keyword evidence="2" id="KW-0378">Hydrolase</keyword>
<proteinExistence type="predicted"/>
<accession>A0A514Z7C4</accession>
<dbReference type="PANTHER" id="PTHR43046">
    <property type="entry name" value="GDP-MANNOSE MANNOSYL HYDROLASE"/>
    <property type="match status" value="1"/>
</dbReference>
<dbReference type="PROSITE" id="PS51462">
    <property type="entry name" value="NUDIX"/>
    <property type="match status" value="1"/>
</dbReference>
<dbReference type="InterPro" id="IPR015797">
    <property type="entry name" value="NUDIX_hydrolase-like_dom_sf"/>
</dbReference>
<evidence type="ECO:0000256" key="2">
    <source>
        <dbReference type="ARBA" id="ARBA00022801"/>
    </source>
</evidence>
<dbReference type="OrthoDB" id="9008185at2"/>
<evidence type="ECO:0000259" key="3">
    <source>
        <dbReference type="PROSITE" id="PS51462"/>
    </source>
</evidence>
<dbReference type="GO" id="GO:0016787">
    <property type="term" value="F:hydrolase activity"/>
    <property type="evidence" value="ECO:0007669"/>
    <property type="project" value="UniProtKB-KW"/>
</dbReference>
<dbReference type="RefSeq" id="WP_142766095.1">
    <property type="nucleotide sequence ID" value="NZ_CP041356.1"/>
</dbReference>
<dbReference type="AlphaFoldDB" id="A0A514Z7C4"/>
<dbReference type="SUPFAM" id="SSF55811">
    <property type="entry name" value="Nudix"/>
    <property type="match status" value="1"/>
</dbReference>
<gene>
    <name evidence="4" type="ORF">FLP15_04015</name>
</gene>